<dbReference type="Pfam" id="PF19054">
    <property type="entry name" value="DUF5753"/>
    <property type="match status" value="1"/>
</dbReference>
<evidence type="ECO:0000313" key="3">
    <source>
        <dbReference type="Proteomes" id="UP001611548"/>
    </source>
</evidence>
<dbReference type="InterPro" id="IPR001387">
    <property type="entry name" value="Cro/C1-type_HTH"/>
</dbReference>
<dbReference type="EMBL" id="JBIRWE010000018">
    <property type="protein sequence ID" value="MFI1967384.1"/>
    <property type="molecule type" value="Genomic_DNA"/>
</dbReference>
<dbReference type="SMART" id="SM00530">
    <property type="entry name" value="HTH_XRE"/>
    <property type="match status" value="1"/>
</dbReference>
<dbReference type="RefSeq" id="WP_055471675.1">
    <property type="nucleotide sequence ID" value="NZ_JBIRWE010000018.1"/>
</dbReference>
<dbReference type="InterPro" id="IPR010982">
    <property type="entry name" value="Lambda_DNA-bd_dom_sf"/>
</dbReference>
<dbReference type="Gene3D" id="1.10.260.40">
    <property type="entry name" value="lambda repressor-like DNA-binding domains"/>
    <property type="match status" value="1"/>
</dbReference>
<keyword evidence="3" id="KW-1185">Reference proteome</keyword>
<feature type="domain" description="HTH cro/C1-type" evidence="1">
    <location>
        <begin position="19"/>
        <end position="73"/>
    </location>
</feature>
<evidence type="ECO:0000313" key="2">
    <source>
        <dbReference type="EMBL" id="MFI1967384.1"/>
    </source>
</evidence>
<dbReference type="Proteomes" id="UP001611548">
    <property type="component" value="Unassembled WGS sequence"/>
</dbReference>
<proteinExistence type="predicted"/>
<dbReference type="PROSITE" id="PS50943">
    <property type="entry name" value="HTH_CROC1"/>
    <property type="match status" value="1"/>
</dbReference>
<dbReference type="CDD" id="cd00093">
    <property type="entry name" value="HTH_XRE"/>
    <property type="match status" value="1"/>
</dbReference>
<comment type="caution">
    <text evidence="2">The sequence shown here is derived from an EMBL/GenBank/DDBJ whole genome shotgun (WGS) entry which is preliminary data.</text>
</comment>
<name>A0ABW7UXR0_9ACTN</name>
<gene>
    <name evidence="2" type="ORF">ACH429_25240</name>
</gene>
<sequence>MQARKKKNATALRLVGSLLAQFRRAAGLTQRQLADRLCLHEETIASIEQGRRPLKLDLAEDLDRVLDTKGALVVTLENLPEIDKVPVWAIEFLDHERAAIAISSYENQVIPGLLQTEAYARAVFRSAVPLLSEDEIEERVATRMERQDILHRKVPPTASFIISEAILRDRLGGQDVYVEQLRRLRARADLPGVSIQVMPLGRQTHAGLAGPFVLLETPDHDLLAYHETQRGSHLVSDPDEVSILSRKYAMLRSQALNPEETKALLDRLLGVR</sequence>
<dbReference type="Pfam" id="PF13560">
    <property type="entry name" value="HTH_31"/>
    <property type="match status" value="1"/>
</dbReference>
<dbReference type="SUPFAM" id="SSF47413">
    <property type="entry name" value="lambda repressor-like DNA-binding domains"/>
    <property type="match status" value="1"/>
</dbReference>
<accession>A0ABW7UXR0</accession>
<protein>
    <submittedName>
        <fullName evidence="2">Scr1 family TA system antitoxin-like transcriptional regulator</fullName>
    </submittedName>
</protein>
<evidence type="ECO:0000259" key="1">
    <source>
        <dbReference type="PROSITE" id="PS50943"/>
    </source>
</evidence>
<dbReference type="InterPro" id="IPR043917">
    <property type="entry name" value="DUF5753"/>
</dbReference>
<reference evidence="2 3" key="1">
    <citation type="submission" date="2024-10" db="EMBL/GenBank/DDBJ databases">
        <title>The Natural Products Discovery Center: Release of the First 8490 Sequenced Strains for Exploring Actinobacteria Biosynthetic Diversity.</title>
        <authorList>
            <person name="Kalkreuter E."/>
            <person name="Kautsar S.A."/>
            <person name="Yang D."/>
            <person name="Bader C.D."/>
            <person name="Teijaro C.N."/>
            <person name="Fluegel L."/>
            <person name="Davis C.M."/>
            <person name="Simpson J.R."/>
            <person name="Lauterbach L."/>
            <person name="Steele A.D."/>
            <person name="Gui C."/>
            <person name="Meng S."/>
            <person name="Li G."/>
            <person name="Viehrig K."/>
            <person name="Ye F."/>
            <person name="Su P."/>
            <person name="Kiefer A.F."/>
            <person name="Nichols A."/>
            <person name="Cepeda A.J."/>
            <person name="Yan W."/>
            <person name="Fan B."/>
            <person name="Jiang Y."/>
            <person name="Adhikari A."/>
            <person name="Zheng C.-J."/>
            <person name="Schuster L."/>
            <person name="Cowan T.M."/>
            <person name="Smanski M.J."/>
            <person name="Chevrette M.G."/>
            <person name="De Carvalho L.P.S."/>
            <person name="Shen B."/>
        </authorList>
    </citation>
    <scope>NUCLEOTIDE SEQUENCE [LARGE SCALE GENOMIC DNA]</scope>
    <source>
        <strain evidence="2 3">NPDC020327</strain>
    </source>
</reference>
<organism evidence="2 3">
    <name type="scientific">Streptomyces pathocidini</name>
    <dbReference type="NCBI Taxonomy" id="1650571"/>
    <lineage>
        <taxon>Bacteria</taxon>
        <taxon>Bacillati</taxon>
        <taxon>Actinomycetota</taxon>
        <taxon>Actinomycetes</taxon>
        <taxon>Kitasatosporales</taxon>
        <taxon>Streptomycetaceae</taxon>
        <taxon>Streptomyces</taxon>
    </lineage>
</organism>